<evidence type="ECO:0000313" key="2">
    <source>
        <dbReference type="EMBL" id="ASP23603.1"/>
    </source>
</evidence>
<dbReference type="AlphaFoldDB" id="A0A222EBP7"/>
<dbReference type="NCBIfam" id="TIGR01444">
    <property type="entry name" value="fkbM_fam"/>
    <property type="match status" value="1"/>
</dbReference>
<accession>A0A222EBP7</accession>
<dbReference type="PANTHER" id="PTHR34203">
    <property type="entry name" value="METHYLTRANSFERASE, FKBM FAMILY PROTEIN"/>
    <property type="match status" value="1"/>
</dbReference>
<dbReference type="GO" id="GO:0008168">
    <property type="term" value="F:methyltransferase activity"/>
    <property type="evidence" value="ECO:0007669"/>
    <property type="project" value="UniProtKB-KW"/>
</dbReference>
<dbReference type="PANTHER" id="PTHR34203:SF15">
    <property type="entry name" value="SLL1173 PROTEIN"/>
    <property type="match status" value="1"/>
</dbReference>
<proteinExistence type="predicted"/>
<dbReference type="OrthoDB" id="4104638at2"/>
<dbReference type="KEGG" id="aht:ANTHELSMS3_04705"/>
<feature type="domain" description="Methyltransferase FkbM" evidence="1">
    <location>
        <begin position="44"/>
        <end position="216"/>
    </location>
</feature>
<dbReference type="Gene3D" id="3.40.50.150">
    <property type="entry name" value="Vaccinia Virus protein VP39"/>
    <property type="match status" value="1"/>
</dbReference>
<dbReference type="InterPro" id="IPR052514">
    <property type="entry name" value="SAM-dependent_MTase"/>
</dbReference>
<dbReference type="InterPro" id="IPR029063">
    <property type="entry name" value="SAM-dependent_MTases_sf"/>
</dbReference>
<keyword evidence="2" id="KW-0808">Transferase</keyword>
<protein>
    <submittedName>
        <fullName evidence="2">Methyltransferase FkbM domain protein</fullName>
    </submittedName>
</protein>
<geneLocation type="plasmid" evidence="3">
    <name>psms3-2</name>
</geneLocation>
<evidence type="ECO:0000313" key="3">
    <source>
        <dbReference type="Proteomes" id="UP000203589"/>
    </source>
</evidence>
<dbReference type="RefSeq" id="WP_094037671.1">
    <property type="nucleotide sequence ID" value="NZ_CP022542.1"/>
</dbReference>
<keyword evidence="2" id="KW-0614">Plasmid</keyword>
<dbReference type="EMBL" id="CP022542">
    <property type="protein sequence ID" value="ASP23603.1"/>
    <property type="molecule type" value="Genomic_DNA"/>
</dbReference>
<organism evidence="2 3">
    <name type="scientific">Antarctobacter heliothermus</name>
    <dbReference type="NCBI Taxonomy" id="74033"/>
    <lineage>
        <taxon>Bacteria</taxon>
        <taxon>Pseudomonadati</taxon>
        <taxon>Pseudomonadota</taxon>
        <taxon>Alphaproteobacteria</taxon>
        <taxon>Rhodobacterales</taxon>
        <taxon>Roseobacteraceae</taxon>
        <taxon>Antarctobacter</taxon>
    </lineage>
</organism>
<dbReference type="Proteomes" id="UP000203589">
    <property type="component" value="Plasmid pSMS3-2"/>
</dbReference>
<sequence length="275" mass="29609">MVPLLSEGMRNRLLGLHLTHAGLAECMIAACYQSVLKPGGGFVDVGARIGAHTVPMTRIVGATGTGLAIEANPDTLPRLKAALAAPGVPQGVTQVLHAAAHDHVGEVRFHTRPQGQDGMSSIYAEALRTEDPGPKTTYPVPCTTLDAALMAHPLPKVDFLKIDVEDAEYLVLRGAGDLMARHQPLIALENLPREAAARGGYSAADWFGLFETAGYHLVDMFWQPFTPADFTAKGDLPYSYFALPQGRDLGDLIPDHVYLGRLMQHARRLDPGFCP</sequence>
<gene>
    <name evidence="2" type="ORF">ANTHELSMS3_04705</name>
</gene>
<keyword evidence="3" id="KW-1185">Reference proteome</keyword>
<keyword evidence="2" id="KW-0489">Methyltransferase</keyword>
<dbReference type="GO" id="GO:0032259">
    <property type="term" value="P:methylation"/>
    <property type="evidence" value="ECO:0007669"/>
    <property type="project" value="UniProtKB-KW"/>
</dbReference>
<evidence type="ECO:0000259" key="1">
    <source>
        <dbReference type="Pfam" id="PF05050"/>
    </source>
</evidence>
<reference evidence="2 3" key="1">
    <citation type="submission" date="2017-07" db="EMBL/GenBank/DDBJ databases">
        <title>Genome Sequence of Antarctobacter heliothermus Strain SMS3 Isolated from a culture of the Diatom Skeletonema marinoi.</title>
        <authorList>
            <person name="Topel M."/>
            <person name="Pinder M.I.M."/>
            <person name="Johansson O.N."/>
            <person name="Kourtchenko O."/>
            <person name="Godhe A."/>
            <person name="Clarke A.K."/>
        </authorList>
    </citation>
    <scope>NUCLEOTIDE SEQUENCE [LARGE SCALE GENOMIC DNA]</scope>
    <source>
        <strain evidence="2 3">SMS3</strain>
        <plasmid evidence="3">Plasmid psms3-2</plasmid>
    </source>
</reference>
<dbReference type="InterPro" id="IPR006342">
    <property type="entry name" value="FkbM_mtfrase"/>
</dbReference>
<name>A0A222EBP7_9RHOB</name>
<dbReference type="Pfam" id="PF05050">
    <property type="entry name" value="Methyltransf_21"/>
    <property type="match status" value="1"/>
</dbReference>
<dbReference type="SUPFAM" id="SSF53335">
    <property type="entry name" value="S-adenosyl-L-methionine-dependent methyltransferases"/>
    <property type="match status" value="1"/>
</dbReference>